<proteinExistence type="inferred from homology"/>
<comment type="similarity">
    <text evidence="4 11">Belongs to the class-III pyridoxal-phosphate-dependent aminotransferase family.</text>
</comment>
<dbReference type="Gene3D" id="3.90.1150.10">
    <property type="entry name" value="Aspartate Aminotransferase, domain 1"/>
    <property type="match status" value="1"/>
</dbReference>
<dbReference type="InterPro" id="IPR004637">
    <property type="entry name" value="Dat"/>
</dbReference>
<evidence type="ECO:0000256" key="8">
    <source>
        <dbReference type="ARBA" id="ARBA00022679"/>
    </source>
</evidence>
<evidence type="ECO:0000256" key="5">
    <source>
        <dbReference type="ARBA" id="ARBA00013155"/>
    </source>
</evidence>
<dbReference type="GO" id="GO:0030170">
    <property type="term" value="F:pyridoxal phosphate binding"/>
    <property type="evidence" value="ECO:0007669"/>
    <property type="project" value="InterPro"/>
</dbReference>
<evidence type="ECO:0000256" key="12">
    <source>
        <dbReference type="RuleBase" id="RU365034"/>
    </source>
</evidence>
<evidence type="ECO:0000256" key="9">
    <source>
        <dbReference type="ARBA" id="ARBA00022898"/>
    </source>
</evidence>
<organism evidence="13 14">
    <name type="scientific">Domibacillus mangrovi</name>
    <dbReference type="NCBI Taxonomy" id="1714354"/>
    <lineage>
        <taxon>Bacteria</taxon>
        <taxon>Bacillati</taxon>
        <taxon>Bacillota</taxon>
        <taxon>Bacilli</taxon>
        <taxon>Bacillales</taxon>
        <taxon>Bacillaceae</taxon>
        <taxon>Domibacillus</taxon>
    </lineage>
</organism>
<comment type="function">
    <text evidence="2 12">Catalyzes reversively the conversion of L-aspartate beta-semialdehyde (ASA) to L-2,4-diaminobutyrate (DABA) by transamination with L-glutamate.</text>
</comment>
<dbReference type="STRING" id="1714354.BLL40_14220"/>
<dbReference type="EC" id="2.6.1.76" evidence="5 12"/>
<gene>
    <name evidence="13" type="ORF">BLL40_14220</name>
</gene>
<dbReference type="RefSeq" id="WP_073712531.1">
    <property type="nucleotide sequence ID" value="NZ_MRWQ01000014.1"/>
</dbReference>
<evidence type="ECO:0000256" key="3">
    <source>
        <dbReference type="ARBA" id="ARBA00004946"/>
    </source>
</evidence>
<dbReference type="UniPathway" id="UPA00067">
    <property type="reaction ID" value="UER00121"/>
</dbReference>
<protein>
    <recommendedName>
        <fullName evidence="6 12">Diaminobutyrate--2-oxoglutarate transaminase</fullName>
        <ecNumber evidence="5 12">2.6.1.76</ecNumber>
    </recommendedName>
    <alternativeName>
        <fullName evidence="12">DABA aminotransferase</fullName>
    </alternativeName>
</protein>
<evidence type="ECO:0000256" key="4">
    <source>
        <dbReference type="ARBA" id="ARBA00008954"/>
    </source>
</evidence>
<reference evidence="13 14" key="1">
    <citation type="submission" date="2016-12" db="EMBL/GenBank/DDBJ databases">
        <title>Domibacillus sp. SAOS 44 whole genome sequencing.</title>
        <authorList>
            <person name="Verma A."/>
            <person name="Krishnamurthi S."/>
        </authorList>
    </citation>
    <scope>NUCLEOTIDE SEQUENCE [LARGE SCALE GENOMIC DNA]</scope>
    <source>
        <strain evidence="13 14">SAOS 44</strain>
    </source>
</reference>
<dbReference type="NCBIfam" id="TIGR00709">
    <property type="entry name" value="dat"/>
    <property type="match status" value="1"/>
</dbReference>
<dbReference type="PROSITE" id="PS00600">
    <property type="entry name" value="AA_TRANSFER_CLASS_3"/>
    <property type="match status" value="1"/>
</dbReference>
<dbReference type="PIRSF" id="PIRSF000521">
    <property type="entry name" value="Transaminase_4ab_Lys_Orn"/>
    <property type="match status" value="1"/>
</dbReference>
<evidence type="ECO:0000256" key="1">
    <source>
        <dbReference type="ARBA" id="ARBA00001933"/>
    </source>
</evidence>
<evidence type="ECO:0000313" key="14">
    <source>
        <dbReference type="Proteomes" id="UP000186524"/>
    </source>
</evidence>
<keyword evidence="8 12" id="KW-0808">Transferase</keyword>
<dbReference type="AlphaFoldDB" id="A0A1Q5P0V8"/>
<comment type="pathway">
    <text evidence="3 12">Amine and polyamine biosynthesis; ectoine biosynthesis; L-ectoine from L-aspartate 4-semialdehyde: step 1/3.</text>
</comment>
<dbReference type="Pfam" id="PF00202">
    <property type="entry name" value="Aminotran_3"/>
    <property type="match status" value="1"/>
</dbReference>
<dbReference type="InterPro" id="IPR015424">
    <property type="entry name" value="PyrdxlP-dep_Trfase"/>
</dbReference>
<dbReference type="OrthoDB" id="9807885at2"/>
<name>A0A1Q5P0V8_9BACI</name>
<keyword evidence="7 12" id="KW-0032">Aminotransferase</keyword>
<dbReference type="Proteomes" id="UP000186524">
    <property type="component" value="Unassembled WGS sequence"/>
</dbReference>
<evidence type="ECO:0000313" key="13">
    <source>
        <dbReference type="EMBL" id="OKL35732.1"/>
    </source>
</evidence>
<dbReference type="PANTHER" id="PTHR43552">
    <property type="entry name" value="DIAMINOBUTYRATE--2-OXOGLUTARATE AMINOTRANSFERASE"/>
    <property type="match status" value="1"/>
</dbReference>
<keyword evidence="14" id="KW-1185">Reference proteome</keyword>
<dbReference type="NCBIfam" id="TIGR02407">
    <property type="entry name" value="ectoine_ectB"/>
    <property type="match status" value="1"/>
</dbReference>
<evidence type="ECO:0000256" key="6">
    <source>
        <dbReference type="ARBA" id="ARBA00014798"/>
    </source>
</evidence>
<dbReference type="Gene3D" id="3.40.640.10">
    <property type="entry name" value="Type I PLP-dependent aspartate aminotransferase-like (Major domain)"/>
    <property type="match status" value="1"/>
</dbReference>
<comment type="caution">
    <text evidence="13">The sequence shown here is derived from an EMBL/GenBank/DDBJ whole genome shotgun (WGS) entry which is preliminary data.</text>
</comment>
<keyword evidence="9 11" id="KW-0663">Pyridoxal phosphate</keyword>
<dbReference type="InterPro" id="IPR015422">
    <property type="entry name" value="PyrdxlP-dep_Trfase_small"/>
</dbReference>
<dbReference type="SUPFAM" id="SSF53383">
    <property type="entry name" value="PLP-dependent transferases"/>
    <property type="match status" value="1"/>
</dbReference>
<dbReference type="InterPro" id="IPR012773">
    <property type="entry name" value="Ectoine_EctB"/>
</dbReference>
<evidence type="ECO:0000256" key="11">
    <source>
        <dbReference type="RuleBase" id="RU003560"/>
    </source>
</evidence>
<dbReference type="GO" id="GO:0019491">
    <property type="term" value="P:ectoine biosynthetic process"/>
    <property type="evidence" value="ECO:0007669"/>
    <property type="project" value="UniProtKB-UniPathway"/>
</dbReference>
<dbReference type="CDD" id="cd00610">
    <property type="entry name" value="OAT_like"/>
    <property type="match status" value="1"/>
</dbReference>
<sequence length="427" mass="47408">MLMTIDQNSMKTFENYESQVRSYSRSFPTVFNKAKGSKMWDIEGKEYIDFFAGAGALNYGHNNESMKQKIMDYIQEDGISHSLDMGTVARANFLERFNDVILKPRNLDYKVMFPGPTGANTVESALKIARKVTGRDTIISFTNAFHGMTLGALSVTGDSFKRKGAGISLNNTVAMPYDNYFGNNSSIEYLKRFLEDSGSGVGLPAAVILETVQGEGGINAASFEWLQEIEKLCRRYDILFIIDDVQAGCGRTGTFFSFEPARIKPDIICLSKSISGYGLPMALTLIKPEYDIWGPGEHNGTFRGNNMAFIAGAEALSYWETDEFAESIQEKANILQERFEKIVSDYPELKATARGRGLMRGIACGKGKEDYAVKICSKAFEKGLIMETAGPDDQVIKFLGALTIDKEELNKGLDILEEAFKEVVRNN</sequence>
<dbReference type="InterPro" id="IPR005814">
    <property type="entry name" value="Aminotrans_3"/>
</dbReference>
<evidence type="ECO:0000256" key="7">
    <source>
        <dbReference type="ARBA" id="ARBA00022576"/>
    </source>
</evidence>
<comment type="catalytic activity">
    <reaction evidence="10 12">
        <text>L-2,4-diaminobutanoate + 2-oxoglutarate = L-aspartate 4-semialdehyde + L-glutamate</text>
        <dbReference type="Rhea" id="RHEA:11160"/>
        <dbReference type="ChEBI" id="CHEBI:16810"/>
        <dbReference type="ChEBI" id="CHEBI:29985"/>
        <dbReference type="ChEBI" id="CHEBI:58761"/>
        <dbReference type="ChEBI" id="CHEBI:537519"/>
        <dbReference type="EC" id="2.6.1.76"/>
    </reaction>
</comment>
<dbReference type="GO" id="GO:0047307">
    <property type="term" value="F:diaminobutyrate-pyruvate transaminase activity"/>
    <property type="evidence" value="ECO:0007669"/>
    <property type="project" value="InterPro"/>
</dbReference>
<dbReference type="PANTHER" id="PTHR43552:SF2">
    <property type="entry name" value="DIAMINOBUTYRATE--2-OXOGLUTARATE TRANSAMINASE"/>
    <property type="match status" value="1"/>
</dbReference>
<dbReference type="NCBIfam" id="NF006733">
    <property type="entry name" value="PRK09264.1"/>
    <property type="match status" value="1"/>
</dbReference>
<comment type="cofactor">
    <cofactor evidence="1 12">
        <name>pyridoxal 5'-phosphate</name>
        <dbReference type="ChEBI" id="CHEBI:597326"/>
    </cofactor>
</comment>
<dbReference type="InterPro" id="IPR015421">
    <property type="entry name" value="PyrdxlP-dep_Trfase_major"/>
</dbReference>
<dbReference type="InterPro" id="IPR049704">
    <property type="entry name" value="Aminotrans_3_PPA_site"/>
</dbReference>
<dbReference type="GO" id="GO:0045303">
    <property type="term" value="F:diaminobutyrate-2-oxoglutarate transaminase activity"/>
    <property type="evidence" value="ECO:0007669"/>
    <property type="project" value="UniProtKB-EC"/>
</dbReference>
<evidence type="ECO:0000256" key="2">
    <source>
        <dbReference type="ARBA" id="ARBA00002189"/>
    </source>
</evidence>
<evidence type="ECO:0000256" key="10">
    <source>
        <dbReference type="ARBA" id="ARBA00049111"/>
    </source>
</evidence>
<accession>A0A1Q5P0V8</accession>
<dbReference type="EMBL" id="MRWQ01000014">
    <property type="protein sequence ID" value="OKL35732.1"/>
    <property type="molecule type" value="Genomic_DNA"/>
</dbReference>